<sequence length="114" mass="12314">MRFGRELVAVVVVFALIGALVRTGVGRFVLPVVALGVAAGVVVLLTRRPAYTRTTFGPRTRILESLSPDADAVCVECGSPATTVRRYVREWVILGVPVVLLDDGQIPICDDHRD</sequence>
<evidence type="ECO:0000313" key="4">
    <source>
        <dbReference type="Proteomes" id="UP000183894"/>
    </source>
</evidence>
<keyword evidence="1" id="KW-1133">Transmembrane helix</keyword>
<dbReference type="Pfam" id="PF26413">
    <property type="entry name" value="DUF8108"/>
    <property type="match status" value="1"/>
</dbReference>
<feature type="transmembrane region" description="Helical" evidence="1">
    <location>
        <begin position="28"/>
        <end position="46"/>
    </location>
</feature>
<evidence type="ECO:0000256" key="1">
    <source>
        <dbReference type="SAM" id="Phobius"/>
    </source>
</evidence>
<keyword evidence="1" id="KW-0472">Membrane</keyword>
<reference evidence="3 4" key="1">
    <citation type="submission" date="2016-10" db="EMBL/GenBank/DDBJ databases">
        <authorList>
            <person name="de Groot N.N."/>
        </authorList>
    </citation>
    <scope>NUCLEOTIDE SEQUENCE [LARGE SCALE GENOMIC DNA]</scope>
    <source>
        <strain evidence="3 4">CDM_5</strain>
    </source>
</reference>
<dbReference type="EMBL" id="FOAD01000002">
    <property type="protein sequence ID" value="SEK95829.1"/>
    <property type="molecule type" value="Genomic_DNA"/>
</dbReference>
<name>A0A1H7LA51_HALLR</name>
<feature type="domain" description="DUF8108" evidence="2">
    <location>
        <begin position="49"/>
        <end position="113"/>
    </location>
</feature>
<dbReference type="OrthoDB" id="293468at2157"/>
<evidence type="ECO:0000259" key="2">
    <source>
        <dbReference type="Pfam" id="PF26413"/>
    </source>
</evidence>
<feature type="transmembrane region" description="Helical" evidence="1">
    <location>
        <begin position="7"/>
        <end position="22"/>
    </location>
</feature>
<accession>A0A1H7LA51</accession>
<gene>
    <name evidence="3" type="ORF">SAMN04488691_102262</name>
</gene>
<organism evidence="3 4">
    <name type="scientific">Haloferax larsenii</name>
    <dbReference type="NCBI Taxonomy" id="302484"/>
    <lineage>
        <taxon>Archaea</taxon>
        <taxon>Methanobacteriati</taxon>
        <taxon>Methanobacteriota</taxon>
        <taxon>Stenosarchaea group</taxon>
        <taxon>Halobacteria</taxon>
        <taxon>Halobacteriales</taxon>
        <taxon>Haloferacaceae</taxon>
        <taxon>Haloferax</taxon>
    </lineage>
</organism>
<evidence type="ECO:0000313" key="3">
    <source>
        <dbReference type="EMBL" id="SEK95829.1"/>
    </source>
</evidence>
<dbReference type="RefSeq" id="WP_007544196.1">
    <property type="nucleotide sequence ID" value="NZ_FOAD01000002.1"/>
</dbReference>
<proteinExistence type="predicted"/>
<dbReference type="AlphaFoldDB" id="A0A1H7LA51"/>
<dbReference type="Proteomes" id="UP000183894">
    <property type="component" value="Unassembled WGS sequence"/>
</dbReference>
<protein>
    <recommendedName>
        <fullName evidence="2">DUF8108 domain-containing protein</fullName>
    </recommendedName>
</protein>
<dbReference type="InterPro" id="IPR058421">
    <property type="entry name" value="DUF8108_C"/>
</dbReference>
<keyword evidence="1" id="KW-0812">Transmembrane</keyword>